<sequence length="173" mass="20066">MEIITDYQNREEWDKFVAENTQPSSFLQSFAWGEFNEKILGNPVIRWAVVDQGALSAVFQAIIKKLPFNKTYVYCPRGLVWRQNCADCWALAYGEILKKIRVDWTGHIFLRASPPDEDKEDITGFIRQLGFRKPKILSHGQEPAETVLINLEKSEEELLASMQQKTRYNIRLA</sequence>
<comment type="similarity">
    <text evidence="1">Belongs to the FemABX family.</text>
</comment>
<dbReference type="PANTHER" id="PTHR36174:SF1">
    <property type="entry name" value="LIPID II:GLYCINE GLYCYLTRANSFERASE"/>
    <property type="match status" value="1"/>
</dbReference>
<feature type="non-terminal residue" evidence="7">
    <location>
        <position position="173"/>
    </location>
</feature>
<evidence type="ECO:0000256" key="6">
    <source>
        <dbReference type="ARBA" id="ARBA00023316"/>
    </source>
</evidence>
<gene>
    <name evidence="7" type="ORF">CO134_00790</name>
</gene>
<keyword evidence="4" id="KW-0573">Peptidoglycan synthesis</keyword>
<evidence type="ECO:0000313" key="7">
    <source>
        <dbReference type="EMBL" id="PJA92306.1"/>
    </source>
</evidence>
<evidence type="ECO:0000256" key="2">
    <source>
        <dbReference type="ARBA" id="ARBA00022679"/>
    </source>
</evidence>
<dbReference type="PROSITE" id="PS51191">
    <property type="entry name" value="FEMABX"/>
    <property type="match status" value="1"/>
</dbReference>
<proteinExistence type="inferred from homology"/>
<keyword evidence="3" id="KW-0133">Cell shape</keyword>
<comment type="caution">
    <text evidence="7">The sequence shown here is derived from an EMBL/GenBank/DDBJ whole genome shotgun (WGS) entry which is preliminary data.</text>
</comment>
<dbReference type="InterPro" id="IPR003447">
    <property type="entry name" value="FEMABX"/>
</dbReference>
<dbReference type="EMBL" id="PFVG01000014">
    <property type="protein sequence ID" value="PJA92306.1"/>
    <property type="molecule type" value="Genomic_DNA"/>
</dbReference>
<dbReference type="SUPFAM" id="SSF55729">
    <property type="entry name" value="Acyl-CoA N-acyltransferases (Nat)"/>
    <property type="match status" value="1"/>
</dbReference>
<organism evidence="7 8">
    <name type="scientific">Candidatus Kuenenbacteria bacterium CG_4_9_14_3_um_filter_39_14</name>
    <dbReference type="NCBI Taxonomy" id="1974616"/>
    <lineage>
        <taxon>Bacteria</taxon>
        <taxon>Candidatus Kueneniibacteriota</taxon>
    </lineage>
</organism>
<dbReference type="Proteomes" id="UP000229569">
    <property type="component" value="Unassembled WGS sequence"/>
</dbReference>
<dbReference type="PANTHER" id="PTHR36174">
    <property type="entry name" value="LIPID II:GLYCINE GLYCYLTRANSFERASE"/>
    <property type="match status" value="1"/>
</dbReference>
<dbReference type="GO" id="GO:0009252">
    <property type="term" value="P:peptidoglycan biosynthetic process"/>
    <property type="evidence" value="ECO:0007669"/>
    <property type="project" value="UniProtKB-KW"/>
</dbReference>
<evidence type="ECO:0000256" key="4">
    <source>
        <dbReference type="ARBA" id="ARBA00022984"/>
    </source>
</evidence>
<dbReference type="InterPro" id="IPR050644">
    <property type="entry name" value="PG_Glycine_Bridge_Synth"/>
</dbReference>
<dbReference type="InterPro" id="IPR016181">
    <property type="entry name" value="Acyl_CoA_acyltransferase"/>
</dbReference>
<name>A0A2M7ZA04_9BACT</name>
<evidence type="ECO:0000256" key="1">
    <source>
        <dbReference type="ARBA" id="ARBA00009943"/>
    </source>
</evidence>
<evidence type="ECO:0000313" key="8">
    <source>
        <dbReference type="Proteomes" id="UP000229569"/>
    </source>
</evidence>
<accession>A0A2M7ZA04</accession>
<keyword evidence="2" id="KW-0808">Transferase</keyword>
<dbReference type="GO" id="GO:0016755">
    <property type="term" value="F:aminoacyltransferase activity"/>
    <property type="evidence" value="ECO:0007669"/>
    <property type="project" value="InterPro"/>
</dbReference>
<evidence type="ECO:0000256" key="3">
    <source>
        <dbReference type="ARBA" id="ARBA00022960"/>
    </source>
</evidence>
<evidence type="ECO:0000256" key="5">
    <source>
        <dbReference type="ARBA" id="ARBA00023315"/>
    </source>
</evidence>
<dbReference type="GO" id="GO:0071555">
    <property type="term" value="P:cell wall organization"/>
    <property type="evidence" value="ECO:0007669"/>
    <property type="project" value="UniProtKB-KW"/>
</dbReference>
<protein>
    <submittedName>
        <fullName evidence="7">Uncharacterized protein</fullName>
    </submittedName>
</protein>
<keyword evidence="5" id="KW-0012">Acyltransferase</keyword>
<dbReference type="AlphaFoldDB" id="A0A2M7ZA04"/>
<dbReference type="Gene3D" id="3.40.630.30">
    <property type="match status" value="1"/>
</dbReference>
<keyword evidence="6" id="KW-0961">Cell wall biogenesis/degradation</keyword>
<reference evidence="8" key="1">
    <citation type="submission" date="2017-09" db="EMBL/GenBank/DDBJ databases">
        <title>Depth-based differentiation of microbial function through sediment-hosted aquifers and enrichment of novel symbionts in the deep terrestrial subsurface.</title>
        <authorList>
            <person name="Probst A.J."/>
            <person name="Ladd B."/>
            <person name="Jarett J.K."/>
            <person name="Geller-Mcgrath D.E."/>
            <person name="Sieber C.M.K."/>
            <person name="Emerson J.B."/>
            <person name="Anantharaman K."/>
            <person name="Thomas B.C."/>
            <person name="Malmstrom R."/>
            <person name="Stieglmeier M."/>
            <person name="Klingl A."/>
            <person name="Woyke T."/>
            <person name="Ryan C.M."/>
            <person name="Banfield J.F."/>
        </authorList>
    </citation>
    <scope>NUCLEOTIDE SEQUENCE [LARGE SCALE GENOMIC DNA]</scope>
</reference>
<dbReference type="GO" id="GO:0008360">
    <property type="term" value="P:regulation of cell shape"/>
    <property type="evidence" value="ECO:0007669"/>
    <property type="project" value="UniProtKB-KW"/>
</dbReference>